<proteinExistence type="predicted"/>
<dbReference type="InterPro" id="IPR009078">
    <property type="entry name" value="Ferritin-like_SF"/>
</dbReference>
<organism evidence="1 2">
    <name type="scientific">Candidatus Sungiibacteriota bacterium</name>
    <dbReference type="NCBI Taxonomy" id="2750080"/>
    <lineage>
        <taxon>Bacteria</taxon>
        <taxon>Candidatus Sungiibacteriota</taxon>
    </lineage>
</organism>
<gene>
    <name evidence="1" type="ORF">HY221_00840</name>
</gene>
<protein>
    <recommendedName>
        <fullName evidence="3">Ferritin-like domain-containing protein</fullName>
    </recommendedName>
</protein>
<name>A0A932VR31_9BACT</name>
<reference evidence="1" key="1">
    <citation type="submission" date="2020-07" db="EMBL/GenBank/DDBJ databases">
        <title>Huge and variable diversity of episymbiotic CPR bacteria and DPANN archaea in groundwater ecosystems.</title>
        <authorList>
            <person name="He C.Y."/>
            <person name="Keren R."/>
            <person name="Whittaker M."/>
            <person name="Farag I.F."/>
            <person name="Doudna J."/>
            <person name="Cate J.H.D."/>
            <person name="Banfield J.F."/>
        </authorList>
    </citation>
    <scope>NUCLEOTIDE SEQUENCE</scope>
    <source>
        <strain evidence="1">NC_groundwater_973_Pr1_S-0.2um_54_13</strain>
    </source>
</reference>
<accession>A0A932VR31</accession>
<comment type="caution">
    <text evidence="1">The sequence shown here is derived from an EMBL/GenBank/DDBJ whole genome shotgun (WGS) entry which is preliminary data.</text>
</comment>
<sequence length="97" mass="11644">MVAYLKQKSSGWQRDEWNHYGLLYDEFSILLLMGYDEIATTKSYTMDYEFYRAFGHPAFVQWIQLVARDESYHFTNCRKILALNHKNRMPEIPALRT</sequence>
<dbReference type="Proteomes" id="UP000753196">
    <property type="component" value="Unassembled WGS sequence"/>
</dbReference>
<evidence type="ECO:0000313" key="2">
    <source>
        <dbReference type="Proteomes" id="UP000753196"/>
    </source>
</evidence>
<dbReference type="SUPFAM" id="SSF47240">
    <property type="entry name" value="Ferritin-like"/>
    <property type="match status" value="1"/>
</dbReference>
<evidence type="ECO:0000313" key="1">
    <source>
        <dbReference type="EMBL" id="MBI3630868.1"/>
    </source>
</evidence>
<dbReference type="AlphaFoldDB" id="A0A932VR31"/>
<dbReference type="EMBL" id="JACQCR010000019">
    <property type="protein sequence ID" value="MBI3630868.1"/>
    <property type="molecule type" value="Genomic_DNA"/>
</dbReference>
<evidence type="ECO:0008006" key="3">
    <source>
        <dbReference type="Google" id="ProtNLM"/>
    </source>
</evidence>